<evidence type="ECO:0000256" key="1">
    <source>
        <dbReference type="SAM" id="MobiDB-lite"/>
    </source>
</evidence>
<organism evidence="3 4">
    <name type="scientific">Cuscuta campestris</name>
    <dbReference type="NCBI Taxonomy" id="132261"/>
    <lineage>
        <taxon>Eukaryota</taxon>
        <taxon>Viridiplantae</taxon>
        <taxon>Streptophyta</taxon>
        <taxon>Embryophyta</taxon>
        <taxon>Tracheophyta</taxon>
        <taxon>Spermatophyta</taxon>
        <taxon>Magnoliopsida</taxon>
        <taxon>eudicotyledons</taxon>
        <taxon>Gunneridae</taxon>
        <taxon>Pentapetalae</taxon>
        <taxon>asterids</taxon>
        <taxon>lamiids</taxon>
        <taxon>Solanales</taxon>
        <taxon>Convolvulaceae</taxon>
        <taxon>Cuscuteae</taxon>
        <taxon>Cuscuta</taxon>
        <taxon>Cuscuta subgen. Grammica</taxon>
        <taxon>Cuscuta sect. Cleistogrammica</taxon>
    </lineage>
</organism>
<dbReference type="Pfam" id="PF22936">
    <property type="entry name" value="Pol_BBD"/>
    <property type="match status" value="1"/>
</dbReference>
<feature type="region of interest" description="Disordered" evidence="1">
    <location>
        <begin position="1"/>
        <end position="23"/>
    </location>
</feature>
<dbReference type="InterPro" id="IPR054722">
    <property type="entry name" value="PolX-like_BBD"/>
</dbReference>
<dbReference type="OrthoDB" id="1283342at2759"/>
<keyword evidence="4" id="KW-1185">Reference proteome</keyword>
<dbReference type="AlphaFoldDB" id="A0A484NA89"/>
<evidence type="ECO:0000259" key="2">
    <source>
        <dbReference type="Pfam" id="PF22936"/>
    </source>
</evidence>
<sequence>MKRDKAQQKEEKGQTSEKKEEKDTAALADADDLFFVCDDTNFDVVFHDCTWIIDSGASCHLTPHREFFSSYTDSDFGYVKMGKGDKSSKIVGMGTVCLKTNTGCRLTLRDVRHVPEFRYNLISAGGLDGDGYVSRLGEGKWKLTKGSLIVARGKKGNRLYVMQAKMCRGDQNTAPSTDLSHERLGHMLESCQNILPEGDIPSLSIHSDHGGEEGEKCCGDDVTRDGDVLEPPHSKHGVPPQRVRQIGIFERDCYREEVKKVHRREWVQAKRDGVISLLDGHGLSLVKLHGSKRAPKSHRVFKLKRRERCSQPMDLAQLVVKGLYDIYHH</sequence>
<dbReference type="PANTHER" id="PTHR47592">
    <property type="entry name" value="PBF68 PROTEIN"/>
    <property type="match status" value="1"/>
</dbReference>
<reference evidence="3 4" key="1">
    <citation type="submission" date="2018-04" db="EMBL/GenBank/DDBJ databases">
        <authorList>
            <person name="Vogel A."/>
        </authorList>
    </citation>
    <scope>NUCLEOTIDE SEQUENCE [LARGE SCALE GENOMIC DNA]</scope>
</reference>
<evidence type="ECO:0000313" key="3">
    <source>
        <dbReference type="EMBL" id="VFQ96774.1"/>
    </source>
</evidence>
<accession>A0A484NA89</accession>
<proteinExistence type="predicted"/>
<protein>
    <recommendedName>
        <fullName evidence="2">Retrovirus-related Pol polyprotein from transposon TNT 1-94-like beta-barrel domain-containing protein</fullName>
    </recommendedName>
</protein>
<dbReference type="EMBL" id="OOIL02006271">
    <property type="protein sequence ID" value="VFQ96774.1"/>
    <property type="molecule type" value="Genomic_DNA"/>
</dbReference>
<dbReference type="Proteomes" id="UP000595140">
    <property type="component" value="Unassembled WGS sequence"/>
</dbReference>
<feature type="domain" description="Retrovirus-related Pol polyprotein from transposon TNT 1-94-like beta-barrel" evidence="2">
    <location>
        <begin position="51"/>
        <end position="132"/>
    </location>
</feature>
<dbReference type="PANTHER" id="PTHR47592:SF27">
    <property type="entry name" value="OS08G0421700 PROTEIN"/>
    <property type="match status" value="1"/>
</dbReference>
<evidence type="ECO:0000313" key="4">
    <source>
        <dbReference type="Proteomes" id="UP000595140"/>
    </source>
</evidence>
<name>A0A484NA89_9ASTE</name>
<gene>
    <name evidence="3" type="ORF">CCAM_LOCUS38550</name>
</gene>